<evidence type="ECO:0000256" key="3">
    <source>
        <dbReference type="ARBA" id="ARBA00019549"/>
    </source>
</evidence>
<dbReference type="InterPro" id="IPR016151">
    <property type="entry name" value="DNA_mismatch_repair_MutS_N"/>
</dbReference>
<dbReference type="Pfam" id="PF05188">
    <property type="entry name" value="MutS_II"/>
    <property type="match status" value="1"/>
</dbReference>
<reference evidence="13" key="1">
    <citation type="journal article" date="2023" name="Mol. Biol. Evol.">
        <title>Third-Generation Sequencing Reveals the Adaptive Role of the Epigenome in Three Deep-Sea Polychaetes.</title>
        <authorList>
            <person name="Perez M."/>
            <person name="Aroh O."/>
            <person name="Sun Y."/>
            <person name="Lan Y."/>
            <person name="Juniper S.K."/>
            <person name="Young C.R."/>
            <person name="Angers B."/>
            <person name="Qian P.Y."/>
        </authorList>
    </citation>
    <scope>NUCLEOTIDE SEQUENCE</scope>
    <source>
        <strain evidence="13">R07B-5</strain>
    </source>
</reference>
<keyword evidence="14" id="KW-1185">Reference proteome</keyword>
<evidence type="ECO:0000256" key="4">
    <source>
        <dbReference type="ARBA" id="ARBA00022741"/>
    </source>
</evidence>
<keyword evidence="8" id="KW-0234">DNA repair</keyword>
<gene>
    <name evidence="13" type="ORF">NP493_14g02054</name>
</gene>
<dbReference type="Gene3D" id="3.40.1170.10">
    <property type="entry name" value="DNA repair protein MutS, domain I"/>
    <property type="match status" value="1"/>
</dbReference>
<dbReference type="InterPro" id="IPR045076">
    <property type="entry name" value="MutS"/>
</dbReference>
<dbReference type="FunFam" id="3.30.420.110:FF:000002">
    <property type="entry name" value="DNA mismatch repair protein"/>
    <property type="match status" value="1"/>
</dbReference>
<dbReference type="InterPro" id="IPR007860">
    <property type="entry name" value="DNA_mmatch_repair_MutS_con_dom"/>
</dbReference>
<evidence type="ECO:0000256" key="10">
    <source>
        <dbReference type="ARBA" id="ARBA00073545"/>
    </source>
</evidence>
<dbReference type="EMBL" id="JAODUO010000016">
    <property type="protein sequence ID" value="KAK2193153.1"/>
    <property type="molecule type" value="Genomic_DNA"/>
</dbReference>
<evidence type="ECO:0000256" key="7">
    <source>
        <dbReference type="ARBA" id="ARBA00023125"/>
    </source>
</evidence>
<dbReference type="SUPFAM" id="SSF48334">
    <property type="entry name" value="DNA repair protein MutS, domain III"/>
    <property type="match status" value="1"/>
</dbReference>
<proteinExistence type="inferred from homology"/>
<dbReference type="Gene3D" id="1.10.1420.10">
    <property type="match status" value="1"/>
</dbReference>
<dbReference type="InterPro" id="IPR007696">
    <property type="entry name" value="DNA_mismatch_repair_MutS_core"/>
</dbReference>
<dbReference type="GO" id="GO:0032301">
    <property type="term" value="C:MutSalpha complex"/>
    <property type="evidence" value="ECO:0007669"/>
    <property type="project" value="TreeGrafter"/>
</dbReference>
<dbReference type="GO" id="GO:0030983">
    <property type="term" value="F:mismatched DNA binding"/>
    <property type="evidence" value="ECO:0007669"/>
    <property type="project" value="InterPro"/>
</dbReference>
<dbReference type="GO" id="GO:0005524">
    <property type="term" value="F:ATP binding"/>
    <property type="evidence" value="ECO:0007669"/>
    <property type="project" value="UniProtKB-KW"/>
</dbReference>
<dbReference type="FunFam" id="1.10.1420.10:FF:000003">
    <property type="entry name" value="DNA mismatch repair protein"/>
    <property type="match status" value="1"/>
</dbReference>
<name>A0AAD9PEN7_RIDPI</name>
<sequence length="419" mass="46922">MTLSKGRFEATVRDLLLVRHYRVEVYSCKDAKKQDWRITYKASPGNLTQFEDVLFGNKDTSMLAGVIAVKLATVDGQLVVGLGHGDATLRKLGLCQFHDNDQFSNLEAMLVQLNASECLLSSGDGSHRLRPVIERSGLLITDRKKGDFSSKDVVPDLTRLLKSQKDDPNKFSAMVYNAPGDADSAQGMAALAAVIKYLELLNDETNFHQFNITTYALGQCMKLDTAAVRALSLQHDPTEGGNKRSNLLGLLNSCSTAQGQRLLAQWLRQPLLDVQKIEERLNVVEAFVNDLELRQTLQEGQLKRLPDFLKLAKKFQRKRAGLQDCYNVYQAIDHLPHLVEGLDTSEAGTGPHSAIFREMFINPMRELLLDFAKFQEMVETTLDLSQVDSHEFLIKPNFDEELQGKWCLVSSGTLVFCAR</sequence>
<dbReference type="AlphaFoldDB" id="A0AAD9PEN7"/>
<accession>A0AAD9PEN7</accession>
<evidence type="ECO:0000256" key="6">
    <source>
        <dbReference type="ARBA" id="ARBA00022840"/>
    </source>
</evidence>
<organism evidence="13 14">
    <name type="scientific">Ridgeia piscesae</name>
    <name type="common">Tubeworm</name>
    <dbReference type="NCBI Taxonomy" id="27915"/>
    <lineage>
        <taxon>Eukaryota</taxon>
        <taxon>Metazoa</taxon>
        <taxon>Spiralia</taxon>
        <taxon>Lophotrochozoa</taxon>
        <taxon>Annelida</taxon>
        <taxon>Polychaeta</taxon>
        <taxon>Sedentaria</taxon>
        <taxon>Canalipalpata</taxon>
        <taxon>Sabellida</taxon>
        <taxon>Siboglinidae</taxon>
        <taxon>Ridgeia</taxon>
    </lineage>
</organism>
<keyword evidence="6" id="KW-0067">ATP-binding</keyword>
<evidence type="ECO:0000259" key="12">
    <source>
        <dbReference type="Pfam" id="PF05192"/>
    </source>
</evidence>
<evidence type="ECO:0000256" key="5">
    <source>
        <dbReference type="ARBA" id="ARBA00022763"/>
    </source>
</evidence>
<comment type="caution">
    <text evidence="13">The sequence shown here is derived from an EMBL/GenBank/DDBJ whole genome shotgun (WGS) entry which is preliminary data.</text>
</comment>
<evidence type="ECO:0000259" key="11">
    <source>
        <dbReference type="Pfam" id="PF05188"/>
    </source>
</evidence>
<dbReference type="InterPro" id="IPR036187">
    <property type="entry name" value="DNA_mismatch_repair_MutS_sf"/>
</dbReference>
<dbReference type="Proteomes" id="UP001209878">
    <property type="component" value="Unassembled WGS sequence"/>
</dbReference>
<dbReference type="GO" id="GO:0006312">
    <property type="term" value="P:mitotic recombination"/>
    <property type="evidence" value="ECO:0007669"/>
    <property type="project" value="TreeGrafter"/>
</dbReference>
<dbReference type="SUPFAM" id="SSF53150">
    <property type="entry name" value="DNA repair protein MutS, domain II"/>
    <property type="match status" value="1"/>
</dbReference>
<dbReference type="GO" id="GO:0140664">
    <property type="term" value="F:ATP-dependent DNA damage sensor activity"/>
    <property type="evidence" value="ECO:0007669"/>
    <property type="project" value="InterPro"/>
</dbReference>
<comment type="subcellular location">
    <subcellularLocation>
        <location evidence="1">Nucleus</location>
    </subcellularLocation>
</comment>
<keyword evidence="5" id="KW-0227">DNA damage</keyword>
<dbReference type="PANTHER" id="PTHR11361">
    <property type="entry name" value="DNA MISMATCH REPAIR PROTEIN MUTS FAMILY MEMBER"/>
    <property type="match status" value="1"/>
</dbReference>
<comment type="similarity">
    <text evidence="2">Belongs to the DNA mismatch repair MutS family.</text>
</comment>
<keyword evidence="4" id="KW-0547">Nucleotide-binding</keyword>
<evidence type="ECO:0000256" key="9">
    <source>
        <dbReference type="ARBA" id="ARBA00023242"/>
    </source>
</evidence>
<dbReference type="Gene3D" id="3.30.420.110">
    <property type="entry name" value="MutS, connector domain"/>
    <property type="match status" value="1"/>
</dbReference>
<dbReference type="InterPro" id="IPR036678">
    <property type="entry name" value="MutS_con_dom_sf"/>
</dbReference>
<evidence type="ECO:0000313" key="13">
    <source>
        <dbReference type="EMBL" id="KAK2193153.1"/>
    </source>
</evidence>
<evidence type="ECO:0000256" key="1">
    <source>
        <dbReference type="ARBA" id="ARBA00004123"/>
    </source>
</evidence>
<dbReference type="GO" id="GO:0006298">
    <property type="term" value="P:mismatch repair"/>
    <property type="evidence" value="ECO:0007669"/>
    <property type="project" value="InterPro"/>
</dbReference>
<evidence type="ECO:0000256" key="2">
    <source>
        <dbReference type="ARBA" id="ARBA00006271"/>
    </source>
</evidence>
<evidence type="ECO:0000256" key="8">
    <source>
        <dbReference type="ARBA" id="ARBA00023204"/>
    </source>
</evidence>
<dbReference type="Pfam" id="PF05192">
    <property type="entry name" value="MutS_III"/>
    <property type="match status" value="1"/>
</dbReference>
<keyword evidence="7" id="KW-0238">DNA-binding</keyword>
<dbReference type="PANTHER" id="PTHR11361:SF35">
    <property type="entry name" value="DNA MISMATCH REPAIR PROTEIN MSH2"/>
    <property type="match status" value="1"/>
</dbReference>
<feature type="domain" description="DNA mismatch repair protein MutS connector" evidence="11">
    <location>
        <begin position="71"/>
        <end position="207"/>
    </location>
</feature>
<evidence type="ECO:0000313" key="14">
    <source>
        <dbReference type="Proteomes" id="UP001209878"/>
    </source>
</evidence>
<feature type="domain" description="DNA mismatch repair protein MutS core" evidence="12">
    <location>
        <begin position="226"/>
        <end position="392"/>
    </location>
</feature>
<protein>
    <recommendedName>
        <fullName evidence="10">DNA mismatch repair protein MSH2</fullName>
    </recommendedName>
    <alternativeName>
        <fullName evidence="3">DNA mismatch repair protein Msh2</fullName>
    </alternativeName>
</protein>
<keyword evidence="9" id="KW-0539">Nucleus</keyword>